<dbReference type="Proteomes" id="UP000092611">
    <property type="component" value="Unassembled WGS sequence"/>
</dbReference>
<dbReference type="InterPro" id="IPR058408">
    <property type="entry name" value="DUF8095"/>
</dbReference>
<evidence type="ECO:0000313" key="3">
    <source>
        <dbReference type="EMBL" id="OBX48372.1"/>
    </source>
</evidence>
<dbReference type="PROSITE" id="PS51257">
    <property type="entry name" value="PROKAR_LIPOPROTEIN"/>
    <property type="match status" value="1"/>
</dbReference>
<feature type="signal peptide" evidence="1">
    <location>
        <begin position="1"/>
        <end position="20"/>
    </location>
</feature>
<dbReference type="EMBL" id="LZDL01000004">
    <property type="protein sequence ID" value="OBX48372.1"/>
    <property type="molecule type" value="Genomic_DNA"/>
</dbReference>
<dbReference type="AlphaFoldDB" id="A0A1B8PH33"/>
<evidence type="ECO:0000256" key="1">
    <source>
        <dbReference type="SAM" id="SignalP"/>
    </source>
</evidence>
<gene>
    <name evidence="3" type="ORF">A9Z62_05955</name>
</gene>
<dbReference type="Pfam" id="PF26367">
    <property type="entry name" value="DUF8095"/>
    <property type="match status" value="1"/>
</dbReference>
<protein>
    <recommendedName>
        <fullName evidence="2">DUF8095 domain-containing protein</fullName>
    </recommendedName>
</protein>
<dbReference type="OrthoDB" id="5677005at2"/>
<name>A0A1B8PH33_HAEHA</name>
<organism evidence="3 4">
    <name type="scientific">Haemophilus haemolyticus</name>
    <dbReference type="NCBI Taxonomy" id="726"/>
    <lineage>
        <taxon>Bacteria</taxon>
        <taxon>Pseudomonadati</taxon>
        <taxon>Pseudomonadota</taxon>
        <taxon>Gammaproteobacteria</taxon>
        <taxon>Pasteurellales</taxon>
        <taxon>Pasteurellaceae</taxon>
        <taxon>Haemophilus</taxon>
    </lineage>
</organism>
<feature type="domain" description="DUF8095" evidence="2">
    <location>
        <begin position="96"/>
        <end position="231"/>
    </location>
</feature>
<comment type="caution">
    <text evidence="3">The sequence shown here is derived from an EMBL/GenBank/DDBJ whole genome shotgun (WGS) entry which is preliminary data.</text>
</comment>
<dbReference type="RefSeq" id="WP_065245735.1">
    <property type="nucleotide sequence ID" value="NZ_LZDL01000004.1"/>
</dbReference>
<accession>A0A1B8PH33</accession>
<evidence type="ECO:0000313" key="4">
    <source>
        <dbReference type="Proteomes" id="UP000092611"/>
    </source>
</evidence>
<proteinExistence type="predicted"/>
<sequence>MKLYKSTLIFSTIIVLTGCADLLNANKDPFNWTPYLDIDGSIQYVDFFQRVIAEKDANKLEIVRGEAIQKMQFSNLSSYKSIGDLYASVDGDGYAMGTIFLDGKKSLNPYLNDDINVLSKSKQFDFYEFGKGRVGHAKFSAKNQICKDFRSKNGVDIVVATSYYDKNDRQSYYSSLIKANINNEEVRLKDYKPTFTSTNKNALEMMKEDEAKYGNKVVKDNLYEKASILINKICK</sequence>
<keyword evidence="1" id="KW-0732">Signal</keyword>
<feature type="chain" id="PRO_5008611584" description="DUF8095 domain-containing protein" evidence="1">
    <location>
        <begin position="21"/>
        <end position="235"/>
    </location>
</feature>
<reference evidence="3 4" key="1">
    <citation type="submission" date="2016-06" db="EMBL/GenBank/DDBJ databases">
        <title>Draft genome of Haemophilus haemolyticus CCUG 24149.</title>
        <authorList>
            <person name="Engstrom-Jakobsson H."/>
            <person name="Salva-Serra F."/>
            <person name="Thorell K."/>
            <person name="Gonzales-Siles L."/>
            <person name="Karlsson R."/>
            <person name="Boulund F."/>
            <person name="Engstrand L."/>
            <person name="Kristiansson E."/>
            <person name="Moore E."/>
        </authorList>
    </citation>
    <scope>NUCLEOTIDE SEQUENCE [LARGE SCALE GENOMIC DNA]</scope>
    <source>
        <strain evidence="3 4">CCUG 24149</strain>
    </source>
</reference>
<evidence type="ECO:0000259" key="2">
    <source>
        <dbReference type="Pfam" id="PF26367"/>
    </source>
</evidence>